<evidence type="ECO:0000313" key="1">
    <source>
        <dbReference type="RefSeq" id="XP_028149199.1"/>
    </source>
</evidence>
<organism evidence="1">
    <name type="scientific">Diabrotica virgifera virgifera</name>
    <name type="common">western corn rootworm</name>
    <dbReference type="NCBI Taxonomy" id="50390"/>
    <lineage>
        <taxon>Eukaryota</taxon>
        <taxon>Metazoa</taxon>
        <taxon>Ecdysozoa</taxon>
        <taxon>Arthropoda</taxon>
        <taxon>Hexapoda</taxon>
        <taxon>Insecta</taxon>
        <taxon>Pterygota</taxon>
        <taxon>Neoptera</taxon>
        <taxon>Endopterygota</taxon>
        <taxon>Coleoptera</taxon>
        <taxon>Polyphaga</taxon>
        <taxon>Cucujiformia</taxon>
        <taxon>Chrysomeloidea</taxon>
        <taxon>Chrysomelidae</taxon>
        <taxon>Galerucinae</taxon>
        <taxon>Diabroticina</taxon>
        <taxon>Diabroticites</taxon>
        <taxon>Diabrotica</taxon>
    </lineage>
</organism>
<dbReference type="AlphaFoldDB" id="A0A6P7GH90"/>
<protein>
    <submittedName>
        <fullName evidence="1 2">Uncharacterized protein LOC114342577</fullName>
    </submittedName>
</protein>
<proteinExistence type="predicted"/>
<sequence length="1176" mass="140151">MDTVDFCRKFTELQGDLISERREYLFRLIRTPSLFTSEAQLKSALQNLKPATYQQHLFYIDTLIYFRRIDELLEIFLQGNVIYTNRIFKQSWFLELILKDKEVHCFVNEFLPLVPYSIKCRLIVTASKLWNQEKNDALFDAVYIRYGLTLAVPILHHCSLPKVEFQIKENDLRLRSKQILQLYERDENFLQLYLNHHKRLRNNAYNEKRVVRCLLRKNPTLFLKLIKEDIIKTPYLGKSCSKRLLKSVREDLFLNVKFYLTFMKKSVVMWRLRADLKFEKLYEQTFATSFTEISNNPSNSLLKYYPKSRHWNLFLQTCNEKFPDKNLEDILLALDNVEQLHPPRDLVWKWAELNYEKHMGYKWAYQKFLGYFEPSKAIVLIKEKINLTSEISERCLLVDLMLKSCQRSNNLTVLEEVLKYICFRHRNEDFEFRNTILHKIRLYFDPQQFNGNHWKCIDEIIQIMRIQKEYSYADHPDLQEEYIEFLFLSGKDYKKDLMDYIYDNQSHYIHLTLKNISVQKRIYTAVLNILPEVTCEDPFVYKKMKFNYLNMVKNFSMRHPEHCINISDFPVYMDTIESVVSKLNNFDIYDRSLLLLTIQYNYKFPDNTVWLNVDIVELIMKMISDAGHMCGFDVLFEEFLCKKHRTQFEHDLLELYFSCLINNYMNGYVVNWFIMNEPKFLVPYFRKIAYKSISTVFLKHLDVIKHYSHLGFDEILCRIYKEQLDNDDVVNHKRLLENLQLLLPTSDFLELVKEKYIPQQDKFTETEQKIVLYINYLRCDAARLLVSVTEPDKAIPIALQFFRGDYLRSGIRALYSSFYKTAEQTLYPYIEAVSRLSVPIRKHAIFLSCALMNKECVLNVLEVAKETDISVQKNHFSASLKFFLKHPSQKYLDEILKEIGGANGLDRKLVYTLVKVKMPLKYRTVYLENSWKFVEGLREAWTLNITKYLGKILRQVHTDMLRSFSDSFIVHVVKSYFTITEQNRPDNFDTFLVQLLKHRPENRTLILDVIFSNQSNIPNLSQIHFFKILCKYIRKKDIDTQLINLVRQYWNNFSVLGSFDQHVPLKLIALQIDSSTTAEFAIGVIDYLEQLMSEFGPSIYWIFEQHIHFICINMNDEEILSFCSEAIHYKISATVCILIMNLIKNIKTEKKKLIMTELKNIEIPIVQIYLNQPLTH</sequence>
<gene>
    <name evidence="1 2" type="primary">LOC114342577</name>
</gene>
<evidence type="ECO:0000313" key="2">
    <source>
        <dbReference type="RefSeq" id="XP_028149204.1"/>
    </source>
</evidence>
<accession>A0A6P7GH90</accession>
<dbReference type="RefSeq" id="XP_028149204.1">
    <property type="nucleotide sequence ID" value="XM_028293403.1"/>
</dbReference>
<dbReference type="OrthoDB" id="6617263at2759"/>
<dbReference type="KEGG" id="dvv:114342577"/>
<dbReference type="RefSeq" id="XP_028149199.1">
    <property type="nucleotide sequence ID" value="XM_028293398.1"/>
</dbReference>
<name>A0A6P7GH90_DIAVI</name>
<reference evidence="1 2" key="1">
    <citation type="submission" date="2025-04" db="UniProtKB">
        <authorList>
            <consortium name="RefSeq"/>
        </authorList>
    </citation>
    <scope>IDENTIFICATION</scope>
    <source>
        <tissue evidence="1 2">Whole insect</tissue>
    </source>
</reference>